<reference evidence="2" key="1">
    <citation type="submission" date="2023-06" db="EMBL/GenBank/DDBJ databases">
        <title>Identification and characterization of horizontal gene transfer across gut microbiota members of farm animals based on homology search.</title>
        <authorList>
            <person name="Zeman M."/>
            <person name="Kubasova T."/>
            <person name="Jahodarova E."/>
            <person name="Nykrynova M."/>
            <person name="Rychlik I."/>
        </authorList>
    </citation>
    <scope>NUCLEOTIDE SEQUENCE [LARGE SCALE GENOMIC DNA]</scope>
    <source>
        <strain evidence="2">161_Gplus</strain>
    </source>
</reference>
<comment type="caution">
    <text evidence="1">The sequence shown here is derived from an EMBL/GenBank/DDBJ whole genome shotgun (WGS) entry which is preliminary data.</text>
</comment>
<sequence>MIIGVDYFNYGFDQQYYDTAIPTSELDELMMGAGMYDELFVSVDDTIDEKQEKPAQWTLKTIMDAEFNNSLEAGSINGSGHVVTKIQCYRREYRSTDTEWQLVAQFDYDDHYNLYTVIDRFIENNKTYEYCVVPLAKEIMGDVLIGPPVHSKYSGTFISDIDTNYSMNVDFKFSDLTYNGNMSKSVPLNGQFPIVSFGNANYRTGSITFLPLTPQQEFGYSSEINAHDEFINRQNVINFLNNGKVKVIRREDGDIIVVATNNVRTTAKAEGLDAISNVTFDFVEIGALDYNTMDKSGLISSAGKAVYTYDDDGNIVWNQEYQAEDGSKGALERYRNSFTPVPIRRAVG</sequence>
<dbReference type="EMBL" id="JAUDDW010000007">
    <property type="protein sequence ID" value="MDM8266169.1"/>
    <property type="molecule type" value="Genomic_DNA"/>
</dbReference>
<proteinExistence type="predicted"/>
<dbReference type="Proteomes" id="UP001529343">
    <property type="component" value="Unassembled WGS sequence"/>
</dbReference>
<organism evidence="1 2">
    <name type="scientific">Limosilactobacillus pontis</name>
    <dbReference type="NCBI Taxonomy" id="35787"/>
    <lineage>
        <taxon>Bacteria</taxon>
        <taxon>Bacillati</taxon>
        <taxon>Bacillota</taxon>
        <taxon>Bacilli</taxon>
        <taxon>Lactobacillales</taxon>
        <taxon>Lactobacillaceae</taxon>
        <taxon>Limosilactobacillus</taxon>
    </lineage>
</organism>
<evidence type="ECO:0000313" key="2">
    <source>
        <dbReference type="Proteomes" id="UP001529343"/>
    </source>
</evidence>
<name>A0ABT7UWX6_9LACO</name>
<evidence type="ECO:0000313" key="1">
    <source>
        <dbReference type="EMBL" id="MDM8266169.1"/>
    </source>
</evidence>
<dbReference type="RefSeq" id="WP_289585876.1">
    <property type="nucleotide sequence ID" value="NZ_JAUDDW010000007.1"/>
</dbReference>
<gene>
    <name evidence="1" type="ORF">QUW44_03145</name>
</gene>
<keyword evidence="2" id="KW-1185">Reference proteome</keyword>
<accession>A0ABT7UWX6</accession>
<protein>
    <submittedName>
        <fullName evidence="1">Uncharacterized protein</fullName>
    </submittedName>
</protein>